<dbReference type="EC" id="2.1.1.-" evidence="5"/>
<dbReference type="PIRSF" id="PIRSF037350">
    <property type="entry name" value="Mtase_ZK1128_prd"/>
    <property type="match status" value="1"/>
</dbReference>
<feature type="compositionally biased region" description="Basic and acidic residues" evidence="7">
    <location>
        <begin position="363"/>
        <end position="373"/>
    </location>
</feature>
<dbReference type="PANTHER" id="PTHR13393">
    <property type="entry name" value="SAM-DEPENDENT METHYLTRANSFERASE"/>
    <property type="match status" value="1"/>
</dbReference>
<evidence type="ECO:0000256" key="7">
    <source>
        <dbReference type="SAM" id="MobiDB-lite"/>
    </source>
</evidence>
<evidence type="ECO:0000256" key="5">
    <source>
        <dbReference type="PIRNR" id="PIRNR037350"/>
    </source>
</evidence>
<gene>
    <name evidence="8" type="ORF">PYX00_005388</name>
</gene>
<dbReference type="Gene3D" id="3.40.50.150">
    <property type="entry name" value="Vaccinia Virus protein VP39"/>
    <property type="match status" value="1"/>
</dbReference>
<keyword evidence="3 5" id="KW-0808">Transferase</keyword>
<accession>A0AAW2HSU7</accession>
<feature type="region of interest" description="Disordered" evidence="7">
    <location>
        <begin position="357"/>
        <end position="396"/>
    </location>
</feature>
<keyword evidence="2 5" id="KW-0489">Methyltransferase</keyword>
<dbReference type="GO" id="GO:0005634">
    <property type="term" value="C:nucleus"/>
    <property type="evidence" value="ECO:0007669"/>
    <property type="project" value="TreeGrafter"/>
</dbReference>
<evidence type="ECO:0000256" key="4">
    <source>
        <dbReference type="ARBA" id="ARBA00022691"/>
    </source>
</evidence>
<name>A0AAW2HSU7_9NEOP</name>
<protein>
    <recommendedName>
        <fullName evidence="5">U6 small nuclear RNA (adenine-(43)-N(6))-methyltransferase</fullName>
        <ecNumber evidence="5">2.1.1.-</ecNumber>
    </recommendedName>
</protein>
<dbReference type="EMBL" id="JARGDH010000003">
    <property type="protein sequence ID" value="KAL0272410.1"/>
    <property type="molecule type" value="Genomic_DNA"/>
</dbReference>
<dbReference type="AlphaFoldDB" id="A0AAW2HSU7"/>
<dbReference type="InterPro" id="IPR010286">
    <property type="entry name" value="METTL16/RlmF"/>
</dbReference>
<dbReference type="CDD" id="cd02440">
    <property type="entry name" value="AdoMet_MTases"/>
    <property type="match status" value="1"/>
</dbReference>
<feature type="binding site" evidence="6">
    <location>
        <position position="128"/>
    </location>
    <ligand>
        <name>S-adenosyl-L-methionine</name>
        <dbReference type="ChEBI" id="CHEBI:59789"/>
    </ligand>
</feature>
<evidence type="ECO:0000256" key="2">
    <source>
        <dbReference type="ARBA" id="ARBA00022603"/>
    </source>
</evidence>
<feature type="binding site" evidence="6">
    <location>
        <position position="178"/>
    </location>
    <ligand>
        <name>S-adenosyl-L-methionine</name>
        <dbReference type="ChEBI" id="CHEBI:59789"/>
    </ligand>
</feature>
<dbReference type="GO" id="GO:0008168">
    <property type="term" value="F:methyltransferase activity"/>
    <property type="evidence" value="ECO:0007669"/>
    <property type="project" value="UniProtKB-UniRule"/>
</dbReference>
<proteinExistence type="inferred from homology"/>
<evidence type="ECO:0000313" key="8">
    <source>
        <dbReference type="EMBL" id="KAL0272410.1"/>
    </source>
</evidence>
<keyword evidence="4 6" id="KW-0949">S-adenosyl-L-methionine</keyword>
<dbReference type="InterPro" id="IPR017182">
    <property type="entry name" value="METTL16/PsiM"/>
</dbReference>
<evidence type="ECO:0000256" key="6">
    <source>
        <dbReference type="PIRSR" id="PIRSR037350-1"/>
    </source>
</evidence>
<dbReference type="GO" id="GO:0070475">
    <property type="term" value="P:rRNA base methylation"/>
    <property type="evidence" value="ECO:0007669"/>
    <property type="project" value="TreeGrafter"/>
</dbReference>
<evidence type="ECO:0000256" key="3">
    <source>
        <dbReference type="ARBA" id="ARBA00022679"/>
    </source>
</evidence>
<dbReference type="SUPFAM" id="SSF53335">
    <property type="entry name" value="S-adenosyl-L-methionine-dependent methyltransferases"/>
    <property type="match status" value="1"/>
</dbReference>
<feature type="compositionally biased region" description="Basic and acidic residues" evidence="7">
    <location>
        <begin position="387"/>
        <end position="396"/>
    </location>
</feature>
<comment type="caution">
    <text evidence="8">The sequence shown here is derived from an EMBL/GenBank/DDBJ whole genome shotgun (WGS) entry which is preliminary data.</text>
</comment>
<dbReference type="Pfam" id="PF05971">
    <property type="entry name" value="Methyltransf_10"/>
    <property type="match status" value="1"/>
</dbReference>
<sequence length="454" mass="52185">MGLRSRMHPRNIYKTPPNFKELAIQFPEFRKYIIQDLSGRVSLDYNDRNAVRELTKVLLLRDFNLQVEINESRLIPRVPVCLNYILWIEDLLSNVNSEQVTGIDIGTGSVCIYSLLASTKGWKMLATEIDQTSFENACNNVKKNKLNDKITVTLVQDPNSLLKGIIDENQVYDFCMCNPPFFDNNEKPQNRTRKRKIIETTASFVNTDVVTSGGEVSFIKKLIAESEELKDKVKIFTTLVGKKADFLIIKKEITNIKPVAFTSTEFCQGNTTRWGIAWSFMDLKLDNPASDDTEKSKKQKTKLLQYVISTEEYSLAEANEKLKKMLLDLKVSFVQEEISSQKVFTLKAYENTWSHQRRKNRLKKQEQANKADKEDGEEEEVTSSKKPKLENKDTEDVSNKPVLVECLLTLKQEDDMILLEMSWLSGNKESVHQIFQFIKNNWSKVTGSNDGEET</sequence>
<dbReference type="InterPro" id="IPR029063">
    <property type="entry name" value="SAM-dependent_MTases_sf"/>
</dbReference>
<reference evidence="8" key="1">
    <citation type="journal article" date="2024" name="Gigascience">
        <title>Chromosome-level genome of the poultry shaft louse Menopon gallinae provides insight into the host-switching and adaptive evolution of parasitic lice.</title>
        <authorList>
            <person name="Xu Y."/>
            <person name="Ma L."/>
            <person name="Liu S."/>
            <person name="Liang Y."/>
            <person name="Liu Q."/>
            <person name="He Z."/>
            <person name="Tian L."/>
            <person name="Duan Y."/>
            <person name="Cai W."/>
            <person name="Li H."/>
            <person name="Song F."/>
        </authorList>
    </citation>
    <scope>NUCLEOTIDE SEQUENCE</scope>
    <source>
        <strain evidence="8">Cailab_2023a</strain>
    </source>
</reference>
<organism evidence="8">
    <name type="scientific">Menopon gallinae</name>
    <name type="common">poultry shaft louse</name>
    <dbReference type="NCBI Taxonomy" id="328185"/>
    <lineage>
        <taxon>Eukaryota</taxon>
        <taxon>Metazoa</taxon>
        <taxon>Ecdysozoa</taxon>
        <taxon>Arthropoda</taxon>
        <taxon>Hexapoda</taxon>
        <taxon>Insecta</taxon>
        <taxon>Pterygota</taxon>
        <taxon>Neoptera</taxon>
        <taxon>Paraneoptera</taxon>
        <taxon>Psocodea</taxon>
        <taxon>Troctomorpha</taxon>
        <taxon>Phthiraptera</taxon>
        <taxon>Amblycera</taxon>
        <taxon>Menoponidae</taxon>
        <taxon>Menopon</taxon>
    </lineage>
</organism>
<feature type="binding site" evidence="6">
    <location>
        <position position="106"/>
    </location>
    <ligand>
        <name>S-adenosyl-L-methionine</name>
        <dbReference type="ChEBI" id="CHEBI:59789"/>
    </ligand>
</feature>
<dbReference type="PANTHER" id="PTHR13393:SF0">
    <property type="entry name" value="RNA N6-ADENOSINE-METHYLTRANSFERASE METTL16"/>
    <property type="match status" value="1"/>
</dbReference>
<comment type="similarity">
    <text evidence="1 5">Belongs to the methyltransferase superfamily. METTL16/RlmF family.</text>
</comment>
<evidence type="ECO:0000256" key="1">
    <source>
        <dbReference type="ARBA" id="ARBA00005878"/>
    </source>
</evidence>